<sequence>MCLIIFQKNNHPNYKLIVAANRDEFYERPTASADFWQDHPEVLAGRDLSKGGTWLGLTKSGRFAAVTNIRKPGMDGADKKSRGALVSNYLTGDMPAEQYLQSLEAEKDKYSGFNLLVGNQNDMYYLNNDGIGTEGVPDDTHGLSNHHLNTPWPKVVKGRSRLEDYLQSAESIDVDVLFDILADSEEAEDDLPDTGLPESLERKLSSPFISTPEYGTRSSTVVLVDHDDNATFVERTFSKGVLTDENSYRFRIE</sequence>
<reference evidence="2" key="3">
    <citation type="submission" date="2020-04" db="EMBL/GenBank/DDBJ databases">
        <authorList>
            <person name="Tanveer F."/>
            <person name="Xie Y."/>
            <person name="Shinwari Z.K."/>
        </authorList>
    </citation>
    <scope>NUCLEOTIDE SEQUENCE</scope>
    <source>
        <strain evidence="2">MOSEL-ME25</strain>
    </source>
</reference>
<comment type="caution">
    <text evidence="1">The sequence shown here is derived from an EMBL/GenBank/DDBJ whole genome shotgun (WGS) entry which is preliminary data.</text>
</comment>
<evidence type="ECO:0000313" key="1">
    <source>
        <dbReference type="EMBL" id="KIH70760.1"/>
    </source>
</evidence>
<protein>
    <submittedName>
        <fullName evidence="2">NRDE family protein</fullName>
    </submittedName>
</protein>
<evidence type="ECO:0000313" key="3">
    <source>
        <dbReference type="Proteomes" id="UP000031546"/>
    </source>
</evidence>
<dbReference type="STRING" id="45670.SN16_06270"/>
<reference evidence="4" key="2">
    <citation type="submission" date="2020-04" db="EMBL/GenBank/DDBJ databases">
        <title>Genome analysis and biological profiling of marine Cellulosimicrobium funkei MOSEL-ME6.</title>
        <authorList>
            <person name="Tanveer F."/>
            <person name="Xie Y."/>
            <person name="Shinwari Z.K."/>
        </authorList>
    </citation>
    <scope>NUCLEOTIDE SEQUENCE [LARGE SCALE GENOMIC DNA]</scope>
    <source>
        <strain evidence="4">MOSEL-ME25</strain>
    </source>
</reference>
<dbReference type="InterPro" id="IPR008551">
    <property type="entry name" value="TANGO2"/>
</dbReference>
<keyword evidence="4" id="KW-1185">Reference proteome</keyword>
<dbReference type="EMBL" id="JXII01000005">
    <property type="protein sequence ID" value="KIH70760.1"/>
    <property type="molecule type" value="Genomic_DNA"/>
</dbReference>
<organism evidence="1 3">
    <name type="scientific">Salinicoccus roseus</name>
    <dbReference type="NCBI Taxonomy" id="45670"/>
    <lineage>
        <taxon>Bacteria</taxon>
        <taxon>Bacillati</taxon>
        <taxon>Bacillota</taxon>
        <taxon>Bacilli</taxon>
        <taxon>Bacillales</taxon>
        <taxon>Staphylococcaceae</taxon>
        <taxon>Salinicoccus</taxon>
    </lineage>
</organism>
<dbReference type="EMBL" id="JABEVU030000001">
    <property type="protein sequence ID" value="MDB0580396.1"/>
    <property type="molecule type" value="Genomic_DNA"/>
</dbReference>
<dbReference type="AlphaFoldDB" id="A0A0C2HAD2"/>
<reference evidence="2 4" key="4">
    <citation type="submission" date="2022-12" db="EMBL/GenBank/DDBJ databases">
        <title>Genome analysis and biological profiling of marine Salinicoccus roseus MOSEL-ME25.</title>
        <authorList>
            <person name="Mirza F.T."/>
            <person name="Xie Y."/>
            <person name="Shinwari Z.K."/>
        </authorList>
    </citation>
    <scope>NUCLEOTIDE SEQUENCE [LARGE SCALE GENOMIC DNA]</scope>
    <source>
        <strain evidence="2 4">MOSEL-ME25</strain>
    </source>
</reference>
<dbReference type="PANTHER" id="PTHR17985:SF8">
    <property type="entry name" value="TRANSPORT AND GOLGI ORGANIZATION PROTEIN 2 HOMOLOG"/>
    <property type="match status" value="1"/>
</dbReference>
<dbReference type="Proteomes" id="UP000527860">
    <property type="component" value="Unassembled WGS sequence"/>
</dbReference>
<dbReference type="Pfam" id="PF05742">
    <property type="entry name" value="TANGO2"/>
    <property type="match status" value="1"/>
</dbReference>
<proteinExistence type="predicted"/>
<evidence type="ECO:0000313" key="2">
    <source>
        <dbReference type="EMBL" id="MDB0580396.1"/>
    </source>
</evidence>
<dbReference type="GeneID" id="77845158"/>
<name>A0A0C2HAD2_9STAP</name>
<gene>
    <name evidence="2" type="ORF">F7P68_0007615</name>
    <name evidence="1" type="ORF">SN16_06270</name>
</gene>
<accession>A0A0C2HAD2</accession>
<dbReference type="Proteomes" id="UP000031546">
    <property type="component" value="Unassembled WGS sequence"/>
</dbReference>
<dbReference type="RefSeq" id="WP_040105772.1">
    <property type="nucleotide sequence ID" value="NZ_JABEVU030000001.1"/>
</dbReference>
<dbReference type="PANTHER" id="PTHR17985">
    <property type="entry name" value="SER/THR-RICH PROTEIN T10 IN DGCR REGION"/>
    <property type="match status" value="1"/>
</dbReference>
<reference evidence="1 3" key="1">
    <citation type="submission" date="2015-01" db="EMBL/GenBank/DDBJ databases">
        <title>Genome sequences of high lactate-tolerant strain Salinicoccus roseus W12 with industrial interest.</title>
        <authorList>
            <person name="Wang H."/>
            <person name="Yu B."/>
        </authorList>
    </citation>
    <scope>NUCLEOTIDE SEQUENCE [LARGE SCALE GENOMIC DNA]</scope>
    <source>
        <strain evidence="1 3">W12</strain>
    </source>
</reference>
<evidence type="ECO:0000313" key="4">
    <source>
        <dbReference type="Proteomes" id="UP000527860"/>
    </source>
</evidence>
<dbReference type="OrthoDB" id="4380123at2"/>